<accession>A0ABP8PTE3</accession>
<keyword evidence="3" id="KW-1185">Reference proteome</keyword>
<evidence type="ECO:0000259" key="1">
    <source>
        <dbReference type="Pfam" id="PF05170"/>
    </source>
</evidence>
<gene>
    <name evidence="2" type="ORF">GCM10023095_01130</name>
</gene>
<dbReference type="Proteomes" id="UP001501321">
    <property type="component" value="Unassembled WGS sequence"/>
</dbReference>
<comment type="caution">
    <text evidence="2">The sequence shown here is derived from an EMBL/GenBank/DDBJ whole genome shotgun (WGS) entry which is preliminary data.</text>
</comment>
<evidence type="ECO:0000313" key="2">
    <source>
        <dbReference type="EMBL" id="GAA4492543.1"/>
    </source>
</evidence>
<organism evidence="2 3">
    <name type="scientific">Pseudaeromonas paramecii</name>
    <dbReference type="NCBI Taxonomy" id="2138166"/>
    <lineage>
        <taxon>Bacteria</taxon>
        <taxon>Pseudomonadati</taxon>
        <taxon>Pseudomonadota</taxon>
        <taxon>Gammaproteobacteria</taxon>
        <taxon>Aeromonadales</taxon>
        <taxon>Aeromonadaceae</taxon>
        <taxon>Pseudaeromonas</taxon>
    </lineage>
</organism>
<dbReference type="InterPro" id="IPR052894">
    <property type="entry name" value="AsmA-related"/>
</dbReference>
<dbReference type="PANTHER" id="PTHR30441:SF4">
    <property type="entry name" value="PROTEIN ASMA"/>
    <property type="match status" value="1"/>
</dbReference>
<dbReference type="EMBL" id="BAABFC010000001">
    <property type="protein sequence ID" value="GAA4492543.1"/>
    <property type="molecule type" value="Genomic_DNA"/>
</dbReference>
<feature type="domain" description="AsmA" evidence="1">
    <location>
        <begin position="2"/>
        <end position="247"/>
    </location>
</feature>
<name>A0ABP8PTE3_9GAMM</name>
<dbReference type="Pfam" id="PF05170">
    <property type="entry name" value="AsmA"/>
    <property type="match status" value="1"/>
</dbReference>
<reference evidence="3" key="1">
    <citation type="journal article" date="2019" name="Int. J. Syst. Evol. Microbiol.">
        <title>The Global Catalogue of Microorganisms (GCM) 10K type strain sequencing project: providing services to taxonomists for standard genome sequencing and annotation.</title>
        <authorList>
            <consortium name="The Broad Institute Genomics Platform"/>
            <consortium name="The Broad Institute Genome Sequencing Center for Infectious Disease"/>
            <person name="Wu L."/>
            <person name="Ma J."/>
        </authorList>
    </citation>
    <scope>NUCLEOTIDE SEQUENCE [LARGE SCALE GENOMIC DNA]</scope>
    <source>
        <strain evidence="3">JCM 32226</strain>
    </source>
</reference>
<dbReference type="RefSeq" id="WP_345009004.1">
    <property type="nucleotide sequence ID" value="NZ_BAABFC010000001.1"/>
</dbReference>
<proteinExistence type="predicted"/>
<dbReference type="InterPro" id="IPR007844">
    <property type="entry name" value="AsmA"/>
</dbReference>
<protein>
    <submittedName>
        <fullName evidence="2">AsmA family protein</fullName>
    </submittedName>
</protein>
<dbReference type="PANTHER" id="PTHR30441">
    <property type="entry name" value="DUF748 DOMAIN-CONTAINING PROTEIN"/>
    <property type="match status" value="1"/>
</dbReference>
<sequence length="607" mass="64298">MKTLFYLLLIVLLLIGGAVVTTVWLINPEQFKPLIIEQVKARTGRDLLMQGPIRFTLFPRLGLALEKVALTNPDGFPAGNTVAFSEASVDLALLPLLEHKVAAGRLKVSGARLSFITLADGRTNLDGLLGATEPAAVPEKGAQPTTEGDSAYQFSLARIDFTDGALSIDDHLTGKQWRLKDVTLQADALALGRPIPVSVGGEVQAKQGTVRLESQATLTLSPDLILLDKWQAKVAVTGDGISPLLQQMSLAGQLRYQPADKLLAWDSLELTAGPWRCQGELSLRQQAIPVVRFALRSPAFDTAWLAGKGDADVTSSAQGKAATEVPVQEPDLSGLQGLDLAGTLRLDSLQLGNLPFMQVELALNLQNGILDWQQLSASLFDGKVSAPGRLDSRQTPARLSLQPKVQGIAMAKLSKALLGKAPLSGQGQLEGRLTGEGLTPAALRRSLSGNLALQVTQGAVRGVDLPALLRQAKAGVKGLLGGSQDQGETAFSSLGAQALLTRGDVKVENIKMVSSLLQVAGAGRTHLVNESLDFKLDATVIGDLPGLGDLKMVTVPLRITGSWEQPKYSVELGRLLESRAKALLEQSLLPAGSRPKLGNPLKGLLGN</sequence>
<evidence type="ECO:0000313" key="3">
    <source>
        <dbReference type="Proteomes" id="UP001501321"/>
    </source>
</evidence>